<reference evidence="1" key="1">
    <citation type="submission" date="2020-08" db="EMBL/GenBank/DDBJ databases">
        <title>Multicomponent nature underlies the extraordinary mechanical properties of spider dragline silk.</title>
        <authorList>
            <person name="Kono N."/>
            <person name="Nakamura H."/>
            <person name="Mori M."/>
            <person name="Yoshida Y."/>
            <person name="Ohtoshi R."/>
            <person name="Malay A.D."/>
            <person name="Moran D.A.P."/>
            <person name="Tomita M."/>
            <person name="Numata K."/>
            <person name="Arakawa K."/>
        </authorList>
    </citation>
    <scope>NUCLEOTIDE SEQUENCE</scope>
</reference>
<sequence length="85" mass="9595">MVIKILFDKAEIRSRYARLPSEAGAQASNPPGGIPSYFPQDSPSWAHISDPFGWIEQHMNSANYDLMDFVYVDSDSDDSDFNNIH</sequence>
<proteinExistence type="predicted"/>
<dbReference type="EMBL" id="BMAW01040674">
    <property type="protein sequence ID" value="GFU60445.1"/>
    <property type="molecule type" value="Genomic_DNA"/>
</dbReference>
<keyword evidence="2" id="KW-1185">Reference proteome</keyword>
<accession>A0A8X6R0W8</accession>
<dbReference type="Proteomes" id="UP000887013">
    <property type="component" value="Unassembled WGS sequence"/>
</dbReference>
<protein>
    <submittedName>
        <fullName evidence="1">Uncharacterized protein</fullName>
    </submittedName>
</protein>
<gene>
    <name evidence="1" type="ORF">NPIL_577521</name>
</gene>
<evidence type="ECO:0000313" key="2">
    <source>
        <dbReference type="Proteomes" id="UP000887013"/>
    </source>
</evidence>
<name>A0A8X6R0W8_NEPPI</name>
<organism evidence="1 2">
    <name type="scientific">Nephila pilipes</name>
    <name type="common">Giant wood spider</name>
    <name type="synonym">Nephila maculata</name>
    <dbReference type="NCBI Taxonomy" id="299642"/>
    <lineage>
        <taxon>Eukaryota</taxon>
        <taxon>Metazoa</taxon>
        <taxon>Ecdysozoa</taxon>
        <taxon>Arthropoda</taxon>
        <taxon>Chelicerata</taxon>
        <taxon>Arachnida</taxon>
        <taxon>Araneae</taxon>
        <taxon>Araneomorphae</taxon>
        <taxon>Entelegynae</taxon>
        <taxon>Araneoidea</taxon>
        <taxon>Nephilidae</taxon>
        <taxon>Nephila</taxon>
    </lineage>
</organism>
<dbReference type="AlphaFoldDB" id="A0A8X6R0W8"/>
<evidence type="ECO:0000313" key="1">
    <source>
        <dbReference type="EMBL" id="GFU60445.1"/>
    </source>
</evidence>
<comment type="caution">
    <text evidence="1">The sequence shown here is derived from an EMBL/GenBank/DDBJ whole genome shotgun (WGS) entry which is preliminary data.</text>
</comment>